<evidence type="ECO:0008006" key="3">
    <source>
        <dbReference type="Google" id="ProtNLM"/>
    </source>
</evidence>
<dbReference type="AlphaFoldDB" id="A0A5C3KJP1"/>
<proteinExistence type="predicted"/>
<accession>A0A5C3KJP1</accession>
<dbReference type="InterPro" id="IPR024079">
    <property type="entry name" value="MetalloPept_cat_dom_sf"/>
</dbReference>
<dbReference type="Gene3D" id="3.40.390.10">
    <property type="entry name" value="Collagenase (Catalytic Domain)"/>
    <property type="match status" value="1"/>
</dbReference>
<dbReference type="Proteomes" id="UP000307440">
    <property type="component" value="Unassembled WGS sequence"/>
</dbReference>
<evidence type="ECO:0000313" key="1">
    <source>
        <dbReference type="EMBL" id="TFK20410.1"/>
    </source>
</evidence>
<name>A0A5C3KJP1_COPMA</name>
<dbReference type="Pfam" id="PF09471">
    <property type="entry name" value="Peptidase_M64"/>
    <property type="match status" value="1"/>
</dbReference>
<organism evidence="1 2">
    <name type="scientific">Coprinopsis marcescibilis</name>
    <name type="common">Agaric fungus</name>
    <name type="synonym">Psathyrella marcescibilis</name>
    <dbReference type="NCBI Taxonomy" id="230819"/>
    <lineage>
        <taxon>Eukaryota</taxon>
        <taxon>Fungi</taxon>
        <taxon>Dikarya</taxon>
        <taxon>Basidiomycota</taxon>
        <taxon>Agaricomycotina</taxon>
        <taxon>Agaricomycetes</taxon>
        <taxon>Agaricomycetidae</taxon>
        <taxon>Agaricales</taxon>
        <taxon>Agaricineae</taxon>
        <taxon>Psathyrellaceae</taxon>
        <taxon>Coprinopsis</taxon>
    </lineage>
</organism>
<dbReference type="InterPro" id="IPR019026">
    <property type="entry name" value="Peptidase_M64_IgA"/>
</dbReference>
<reference evidence="1 2" key="1">
    <citation type="journal article" date="2019" name="Nat. Ecol. Evol.">
        <title>Megaphylogeny resolves global patterns of mushroom evolution.</title>
        <authorList>
            <person name="Varga T."/>
            <person name="Krizsan K."/>
            <person name="Foldi C."/>
            <person name="Dima B."/>
            <person name="Sanchez-Garcia M."/>
            <person name="Sanchez-Ramirez S."/>
            <person name="Szollosi G.J."/>
            <person name="Szarkandi J.G."/>
            <person name="Papp V."/>
            <person name="Albert L."/>
            <person name="Andreopoulos W."/>
            <person name="Angelini C."/>
            <person name="Antonin V."/>
            <person name="Barry K.W."/>
            <person name="Bougher N.L."/>
            <person name="Buchanan P."/>
            <person name="Buyck B."/>
            <person name="Bense V."/>
            <person name="Catcheside P."/>
            <person name="Chovatia M."/>
            <person name="Cooper J."/>
            <person name="Damon W."/>
            <person name="Desjardin D."/>
            <person name="Finy P."/>
            <person name="Geml J."/>
            <person name="Haridas S."/>
            <person name="Hughes K."/>
            <person name="Justo A."/>
            <person name="Karasinski D."/>
            <person name="Kautmanova I."/>
            <person name="Kiss B."/>
            <person name="Kocsube S."/>
            <person name="Kotiranta H."/>
            <person name="LaButti K.M."/>
            <person name="Lechner B.E."/>
            <person name="Liimatainen K."/>
            <person name="Lipzen A."/>
            <person name="Lukacs Z."/>
            <person name="Mihaltcheva S."/>
            <person name="Morgado L.N."/>
            <person name="Niskanen T."/>
            <person name="Noordeloos M.E."/>
            <person name="Ohm R.A."/>
            <person name="Ortiz-Santana B."/>
            <person name="Ovrebo C."/>
            <person name="Racz N."/>
            <person name="Riley R."/>
            <person name="Savchenko A."/>
            <person name="Shiryaev A."/>
            <person name="Soop K."/>
            <person name="Spirin V."/>
            <person name="Szebenyi C."/>
            <person name="Tomsovsky M."/>
            <person name="Tulloss R.E."/>
            <person name="Uehling J."/>
            <person name="Grigoriev I.V."/>
            <person name="Vagvolgyi C."/>
            <person name="Papp T."/>
            <person name="Martin F.M."/>
            <person name="Miettinen O."/>
            <person name="Hibbett D.S."/>
            <person name="Nagy L.G."/>
        </authorList>
    </citation>
    <scope>NUCLEOTIDE SEQUENCE [LARGE SCALE GENOMIC DNA]</scope>
    <source>
        <strain evidence="1 2">CBS 121175</strain>
    </source>
</reference>
<dbReference type="EMBL" id="ML210301">
    <property type="protein sequence ID" value="TFK20410.1"/>
    <property type="molecule type" value="Genomic_DNA"/>
</dbReference>
<dbReference type="OrthoDB" id="2961863at2759"/>
<protein>
    <recommendedName>
        <fullName evidence="3">IgA peptidase M64</fullName>
    </recommendedName>
</protein>
<sequence length="525" mass="59027">MEQQVEHQRYETYFATGSNRDICGLIGKRNEPSFWEDCQSGLEAAPPLEVTPLSVTGPPANRVDLVFFADGYLESERSKFLDDAQRLANDLTQNQTFNTVKPLLNFWAAFSPSKESGIGVGGVPKDTVFGLYRDGTELRGVYCSKLSVAREACQSLGDRCNYPIVLGNDPFYGGIGGDVVTVTASRFNGPLVLRHELGHSIIDVGEEYDGGYAYWGVNNIQDLSEPVTWGNWLTNRSSTTAGDAYSRIERSTMPLQQYVWSMLNTTKPWSVRFVSSGTYSSHLVKFSLSGIPKKSSIKIELDGVDLDWSHEPNIGLDRWHYDIYQSKRLTAGSHELKFTLQDASLEGTAQLCSIEVLEYGDGNEFISAPGYYGLYPTYSATNVTTYRPTNDACLMRTVIFPDFCKVCMEGLWLSLLRRLNLIENVTETCNTRSDANAQYKVLEIEPLPLAQFRSSPVKPEESYSVTWKRNGKVLNQYENMTRIEIENESSVGMYQIDIKFTSEEIRADDAALRGWKDYYVFSQCP</sequence>
<keyword evidence="2" id="KW-1185">Reference proteome</keyword>
<evidence type="ECO:0000313" key="2">
    <source>
        <dbReference type="Proteomes" id="UP000307440"/>
    </source>
</evidence>
<dbReference type="GO" id="GO:0008237">
    <property type="term" value="F:metallopeptidase activity"/>
    <property type="evidence" value="ECO:0007669"/>
    <property type="project" value="InterPro"/>
</dbReference>
<gene>
    <name evidence="1" type="ORF">FA15DRAFT_673501</name>
</gene>